<keyword evidence="6" id="KW-0479">Metal-binding</keyword>
<dbReference type="SUPFAM" id="SSF57850">
    <property type="entry name" value="RING/U-box"/>
    <property type="match status" value="1"/>
</dbReference>
<feature type="region of interest" description="Disordered" evidence="12">
    <location>
        <begin position="184"/>
        <end position="203"/>
    </location>
</feature>
<comment type="subcellular location">
    <subcellularLocation>
        <location evidence="2">Membrane</location>
        <topology evidence="2">Single-pass membrane protein</topology>
    </subcellularLocation>
</comment>
<dbReference type="Gene3D" id="3.30.40.10">
    <property type="entry name" value="Zinc/RING finger domain, C3HC4 (zinc finger)"/>
    <property type="match status" value="1"/>
</dbReference>
<proteinExistence type="inferred from homology"/>
<protein>
    <recommendedName>
        <fullName evidence="3">RING-type E3 ubiquitin transferase</fullName>
        <ecNumber evidence="3">2.3.2.27</ecNumber>
    </recommendedName>
</protein>
<evidence type="ECO:0000256" key="1">
    <source>
        <dbReference type="ARBA" id="ARBA00000900"/>
    </source>
</evidence>
<evidence type="ECO:0000256" key="5">
    <source>
        <dbReference type="ARBA" id="ARBA00022692"/>
    </source>
</evidence>
<dbReference type="GO" id="GO:0016567">
    <property type="term" value="P:protein ubiquitination"/>
    <property type="evidence" value="ECO:0007669"/>
    <property type="project" value="UniProtKB-UniPathway"/>
</dbReference>
<dbReference type="GO" id="GO:0016020">
    <property type="term" value="C:membrane"/>
    <property type="evidence" value="ECO:0007669"/>
    <property type="project" value="UniProtKB-SubCell"/>
</dbReference>
<organism evidence="15 16">
    <name type="scientific">Nyssa sinensis</name>
    <dbReference type="NCBI Taxonomy" id="561372"/>
    <lineage>
        <taxon>Eukaryota</taxon>
        <taxon>Viridiplantae</taxon>
        <taxon>Streptophyta</taxon>
        <taxon>Embryophyta</taxon>
        <taxon>Tracheophyta</taxon>
        <taxon>Spermatophyta</taxon>
        <taxon>Magnoliopsida</taxon>
        <taxon>eudicotyledons</taxon>
        <taxon>Gunneridae</taxon>
        <taxon>Pentapetalae</taxon>
        <taxon>asterids</taxon>
        <taxon>Cornales</taxon>
        <taxon>Nyssaceae</taxon>
        <taxon>Nyssa</taxon>
    </lineage>
</organism>
<dbReference type="Proteomes" id="UP000325577">
    <property type="component" value="Linkage Group LG3"/>
</dbReference>
<evidence type="ECO:0000313" key="16">
    <source>
        <dbReference type="Proteomes" id="UP000325577"/>
    </source>
</evidence>
<dbReference type="OrthoDB" id="8062037at2759"/>
<sequence>MRPAREAMPPTAAKCDAHACPWWPYSNSKDFKANAAIIVIVLFCALVCVLALNAAIRYFLRCRRRPGYPPETQEVETQPKPSHCAAAASVAVSPTVVFSPGTKLAGAEAECTICLSEFVEGDRIRVLVNCNHGFHIQCIHEWLSSHFSCPTCRASCLSESSSFSSSSNEIAGCQLAASGAESNFPPAATENPRSPEGPLELDPTSKSGSLPFCGMLIVFVPETILRSSSRQGNGKKFSVTEIA</sequence>
<dbReference type="AlphaFoldDB" id="A0A5J5A9G8"/>
<feature type="domain" description="RING-type" evidence="14">
    <location>
        <begin position="111"/>
        <end position="153"/>
    </location>
</feature>
<evidence type="ECO:0000259" key="14">
    <source>
        <dbReference type="PROSITE" id="PS50089"/>
    </source>
</evidence>
<dbReference type="InterPro" id="IPR013083">
    <property type="entry name" value="Znf_RING/FYVE/PHD"/>
</dbReference>
<dbReference type="UniPathway" id="UPA00143"/>
<comment type="catalytic activity">
    <reaction evidence="1">
        <text>S-ubiquitinyl-[E2 ubiquitin-conjugating enzyme]-L-cysteine + [acceptor protein]-L-lysine = [E2 ubiquitin-conjugating enzyme]-L-cysteine + N(6)-ubiquitinyl-[acceptor protein]-L-lysine.</text>
        <dbReference type="EC" id="2.3.2.27"/>
    </reaction>
</comment>
<dbReference type="Pfam" id="PF13639">
    <property type="entry name" value="zf-RING_2"/>
    <property type="match status" value="1"/>
</dbReference>
<evidence type="ECO:0000256" key="2">
    <source>
        <dbReference type="ARBA" id="ARBA00004167"/>
    </source>
</evidence>
<evidence type="ECO:0000256" key="3">
    <source>
        <dbReference type="ARBA" id="ARBA00012483"/>
    </source>
</evidence>
<dbReference type="EC" id="2.3.2.27" evidence="3"/>
<dbReference type="EMBL" id="CM018046">
    <property type="protein sequence ID" value="KAA8526047.1"/>
    <property type="molecule type" value="Genomic_DNA"/>
</dbReference>
<dbReference type="CDD" id="cd16461">
    <property type="entry name" value="RING-H2_EL5-like"/>
    <property type="match status" value="1"/>
</dbReference>
<evidence type="ECO:0000256" key="13">
    <source>
        <dbReference type="SAM" id="Phobius"/>
    </source>
</evidence>
<dbReference type="GO" id="GO:0008270">
    <property type="term" value="F:zinc ion binding"/>
    <property type="evidence" value="ECO:0007669"/>
    <property type="project" value="UniProtKB-KW"/>
</dbReference>
<evidence type="ECO:0000256" key="4">
    <source>
        <dbReference type="ARBA" id="ARBA00022679"/>
    </source>
</evidence>
<evidence type="ECO:0000256" key="8">
    <source>
        <dbReference type="ARBA" id="ARBA00022989"/>
    </source>
</evidence>
<dbReference type="PANTHER" id="PTHR46905:SF1">
    <property type="entry name" value="RING-TYPE E3 UBIQUITIN TRANSFERASE"/>
    <property type="match status" value="1"/>
</dbReference>
<evidence type="ECO:0000256" key="11">
    <source>
        <dbReference type="PROSITE-ProRule" id="PRU00175"/>
    </source>
</evidence>
<keyword evidence="9 13" id="KW-0472">Membrane</keyword>
<keyword evidence="4" id="KW-0808">Transferase</keyword>
<keyword evidence="8 13" id="KW-1133">Transmembrane helix</keyword>
<evidence type="ECO:0000256" key="10">
    <source>
        <dbReference type="ARBA" id="ARBA00024209"/>
    </source>
</evidence>
<dbReference type="GO" id="GO:0061630">
    <property type="term" value="F:ubiquitin protein ligase activity"/>
    <property type="evidence" value="ECO:0007669"/>
    <property type="project" value="UniProtKB-EC"/>
</dbReference>
<evidence type="ECO:0000256" key="9">
    <source>
        <dbReference type="ARBA" id="ARBA00023136"/>
    </source>
</evidence>
<accession>A0A5J5A9G8</accession>
<dbReference type="PANTHER" id="PTHR46905">
    <property type="entry name" value="RING-H2 FINGER PROTEIN ATL78"/>
    <property type="match status" value="1"/>
</dbReference>
<dbReference type="SMART" id="SM00184">
    <property type="entry name" value="RING"/>
    <property type="match status" value="1"/>
</dbReference>
<comment type="similarity">
    <text evidence="10">Belongs to the RING-type zinc finger family. ATL subfamily.</text>
</comment>
<name>A0A5J5A9G8_9ASTE</name>
<keyword evidence="7" id="KW-0862">Zinc</keyword>
<keyword evidence="11" id="KW-0863">Zinc-finger</keyword>
<gene>
    <name evidence="15" type="ORF">F0562_007853</name>
</gene>
<evidence type="ECO:0000256" key="7">
    <source>
        <dbReference type="ARBA" id="ARBA00022833"/>
    </source>
</evidence>
<evidence type="ECO:0000256" key="6">
    <source>
        <dbReference type="ARBA" id="ARBA00022723"/>
    </source>
</evidence>
<keyword evidence="5 13" id="KW-0812">Transmembrane</keyword>
<keyword evidence="16" id="KW-1185">Reference proteome</keyword>
<dbReference type="PROSITE" id="PS50089">
    <property type="entry name" value="ZF_RING_2"/>
    <property type="match status" value="1"/>
</dbReference>
<evidence type="ECO:0000313" key="15">
    <source>
        <dbReference type="EMBL" id="KAA8526047.1"/>
    </source>
</evidence>
<evidence type="ECO:0000256" key="12">
    <source>
        <dbReference type="SAM" id="MobiDB-lite"/>
    </source>
</evidence>
<reference evidence="15 16" key="1">
    <citation type="submission" date="2019-09" db="EMBL/GenBank/DDBJ databases">
        <title>A chromosome-level genome assembly of the Chinese tupelo Nyssa sinensis.</title>
        <authorList>
            <person name="Yang X."/>
            <person name="Kang M."/>
            <person name="Yang Y."/>
            <person name="Xiong H."/>
            <person name="Wang M."/>
            <person name="Zhang Z."/>
            <person name="Wang Z."/>
            <person name="Wu H."/>
            <person name="Ma T."/>
            <person name="Liu J."/>
            <person name="Xi Z."/>
        </authorList>
    </citation>
    <scope>NUCLEOTIDE SEQUENCE [LARGE SCALE GENOMIC DNA]</scope>
    <source>
        <strain evidence="15">J267</strain>
        <tissue evidence="15">Leaf</tissue>
    </source>
</reference>
<feature type="transmembrane region" description="Helical" evidence="13">
    <location>
        <begin position="33"/>
        <end position="56"/>
    </location>
</feature>
<dbReference type="InterPro" id="IPR001841">
    <property type="entry name" value="Znf_RING"/>
</dbReference>
<dbReference type="InterPro" id="IPR044602">
    <property type="entry name" value="ATL10/ATL72-79-like"/>
</dbReference>